<dbReference type="SUPFAM" id="SSF56747">
    <property type="entry name" value="Prim-pol domain"/>
    <property type="match status" value="1"/>
</dbReference>
<dbReference type="GeneID" id="14014076"/>
<evidence type="ECO:0000259" key="2">
    <source>
        <dbReference type="Pfam" id="PF08707"/>
    </source>
</evidence>
<feature type="domain" description="NrS-1 polymerase-like helicase" evidence="4">
    <location>
        <begin position="559"/>
        <end position="667"/>
    </location>
</feature>
<organism evidence="5 6">
    <name type="scientific">Hafnia phage Enc34</name>
    <dbReference type="NCBI Taxonomy" id="1150990"/>
    <lineage>
        <taxon>Viruses</taxon>
        <taxon>Duplodnaviria</taxon>
        <taxon>Heunggongvirae</taxon>
        <taxon>Uroviricota</taxon>
        <taxon>Caudoviricetes</taxon>
        <taxon>Casjensviridae</taxon>
        <taxon>Enchivirus</taxon>
        <taxon>Enchivirus Enc34</taxon>
    </lineage>
</organism>
<dbReference type="Pfam" id="PF08707">
    <property type="entry name" value="PriCT_2"/>
    <property type="match status" value="1"/>
</dbReference>
<dbReference type="SUPFAM" id="SSF52540">
    <property type="entry name" value="P-loop containing nucleoside triphosphate hydrolases"/>
    <property type="match status" value="1"/>
</dbReference>
<dbReference type="InterPro" id="IPR014819">
    <property type="entry name" value="PriCT_2"/>
</dbReference>
<evidence type="ECO:0000313" key="6">
    <source>
        <dbReference type="Proteomes" id="UP000008024"/>
    </source>
</evidence>
<reference evidence="5 6" key="1">
    <citation type="journal article" date="2012" name="J. Virol.">
        <title>Complete Genome Sequence of the Enterobacter cancerogenus Bacteriophage Enc34.</title>
        <authorList>
            <person name="Kazaks A."/>
            <person name="Dislers A."/>
            <person name="Lipowsky G."/>
            <person name="Nikolajeva V."/>
            <person name="Tars K."/>
        </authorList>
    </citation>
    <scope>NUCLEOTIDE SEQUENCE [LARGE SCALE GENOMIC DNA]</scope>
</reference>
<dbReference type="Gene3D" id="3.40.50.300">
    <property type="entry name" value="P-loop containing nucleotide triphosphate hydrolases"/>
    <property type="match status" value="1"/>
</dbReference>
<dbReference type="RefSeq" id="YP_007007000.1">
    <property type="nucleotide sequence ID" value="NC_019524.2"/>
</dbReference>
<evidence type="ECO:0000259" key="3">
    <source>
        <dbReference type="Pfam" id="PF09250"/>
    </source>
</evidence>
<dbReference type="Proteomes" id="UP000008024">
    <property type="component" value="Segment"/>
</dbReference>
<dbReference type="Pfam" id="PF09250">
    <property type="entry name" value="Prim-Pol"/>
    <property type="match status" value="1"/>
</dbReference>
<proteinExistence type="predicted"/>
<dbReference type="GO" id="GO:0016817">
    <property type="term" value="F:hydrolase activity, acting on acid anhydrides"/>
    <property type="evidence" value="ECO:0007669"/>
    <property type="project" value="InterPro"/>
</dbReference>
<name>H6WYF7_9CAUD</name>
<dbReference type="InterPro" id="IPR015330">
    <property type="entry name" value="DNA_primase/pol_bifunc_N"/>
</dbReference>
<dbReference type="Pfam" id="PF19263">
    <property type="entry name" value="DUF5906"/>
    <property type="match status" value="1"/>
</dbReference>
<feature type="domain" description="Primase C-terminal 2" evidence="2">
    <location>
        <begin position="246"/>
        <end position="311"/>
    </location>
</feature>
<dbReference type="OrthoDB" id="5284at10239"/>
<feature type="region of interest" description="Disordered" evidence="1">
    <location>
        <begin position="842"/>
        <end position="864"/>
    </location>
</feature>
<protein>
    <submittedName>
        <fullName evidence="5">DNA primase</fullName>
    </submittedName>
</protein>
<feature type="domain" description="DNA primase/polymerase bifunctional N-terminal" evidence="3">
    <location>
        <begin position="14"/>
        <end position="160"/>
    </location>
</feature>
<evidence type="ECO:0000259" key="4">
    <source>
        <dbReference type="Pfam" id="PF19263"/>
    </source>
</evidence>
<evidence type="ECO:0000256" key="1">
    <source>
        <dbReference type="SAM" id="MobiDB-lite"/>
    </source>
</evidence>
<dbReference type="InterPro" id="IPR027417">
    <property type="entry name" value="P-loop_NTPase"/>
</dbReference>
<dbReference type="EMBL" id="JQ340774">
    <property type="protein sequence ID" value="AFB84015.1"/>
    <property type="molecule type" value="Genomic_DNA"/>
</dbReference>
<sequence>MNFWQRYGEILRGNGYTIVPIYAPDAEKKGAGKRPIGEDWETTVNTKEQIERWAKRYTNNGMGILTKHNPAVDIDVYDEKAVKHMSNWVEANIGLAPCRIGRAPKKLFLYRAETPFSKVKSGVWEDDFGQRHAVEILADGQQFVAYGVHPETKKEYFWTGVDSPENNIADLDLEELSLDSARLITAEFDRYAELQGWTRVKRPFNGQESAEIGAADDDDWAATATITRWDGTYDELRELVMKYPNPEDYENWITLIAALQISCRDQDEAYAIAREWSEQASNFDETEFDLKWEKGFDHKSGSLVTIASIIKVVKDIEYEEAAAAAVDFKEGFMSCENMVDWYSWADSFRKAQIFGALRKAVVKVAAEKYRIFESLRMTAAEKKEYLGFDYGSREMPEWLKDFAFSKSNDAFIHKPTGDLITKGAFDTAFAQKCKFDDESFKPSVYASTVNKVPMVWDAMYYPEMHGDMPGSKWKQAEGLLGPEYFYDRQGRMWLNTFDPESIPEPAETLSKLDKKAIEIIKDFFVVLFPDTKERTYVMDWMAYVICNPTSRMNYSLLIRGAHGSGKTTLGVLMSKMLGRVNIGYVSNTVMNGRFTDWAEGHILKVIEEIYDKGDRYSAIERQKEFISNDEFMVEPKGRKAKEVINTSSKMMFTNHFNALPLDENQRRYLVVSTQAENHLDMERVYGSVKEREKFFKDVYRAIENHSRAIKLWFTQWEFSPSFNHRGHAPQDTEAFSIMVDASDDGVDGLIVQMLRDLNAPGVNRDVIFVPSLRDAFIDLAGDVEMPKTNRLKNILMELGFKPGGVICYGGITGRTYIRKRVRGAFDEKGKLNSKWVQQTLKKHDSDVEKLNGTPHDPFDDEDEV</sequence>
<keyword evidence="6" id="KW-1185">Reference proteome</keyword>
<evidence type="ECO:0000313" key="5">
    <source>
        <dbReference type="EMBL" id="AFB84015.1"/>
    </source>
</evidence>
<dbReference type="InterPro" id="IPR045455">
    <property type="entry name" value="NrS-1_pol-like_helicase"/>
</dbReference>
<accession>H6WYF7</accession>
<dbReference type="KEGG" id="vg:14014076"/>